<protein>
    <submittedName>
        <fullName evidence="1">Uncharacterized protein</fullName>
    </submittedName>
</protein>
<keyword evidence="2" id="KW-1185">Reference proteome</keyword>
<dbReference type="Proteomes" id="UP000836387">
    <property type="component" value="Unassembled WGS sequence"/>
</dbReference>
<organism evidence="1 2">
    <name type="scientific">Clonostachys rosea f. rosea IK726</name>
    <dbReference type="NCBI Taxonomy" id="1349383"/>
    <lineage>
        <taxon>Eukaryota</taxon>
        <taxon>Fungi</taxon>
        <taxon>Dikarya</taxon>
        <taxon>Ascomycota</taxon>
        <taxon>Pezizomycotina</taxon>
        <taxon>Sordariomycetes</taxon>
        <taxon>Hypocreomycetidae</taxon>
        <taxon>Hypocreales</taxon>
        <taxon>Bionectriaceae</taxon>
        <taxon>Clonostachys</taxon>
    </lineage>
</organism>
<gene>
    <name evidence="1" type="ORF">CRV2_00021676</name>
</gene>
<sequence length="143" mass="15848">MASHSVSTWKPSPTVVLNAMSPFYRPTTPQDDPVALLASPSRHLAVEPPVYLRPTLAQVLIPHHASLDLIPLPNLRDRAIMLSAAMPTVFNIWELKVDIYERGGGSACPRGMAEAGRGNQPWQRESWIGRALVPPQMEHVSRR</sequence>
<reference evidence="1" key="1">
    <citation type="submission" date="2020-04" db="EMBL/GenBank/DDBJ databases">
        <authorList>
            <person name="Broberg M."/>
        </authorList>
    </citation>
    <scope>NUCLEOTIDE SEQUENCE</scope>
</reference>
<evidence type="ECO:0000313" key="2">
    <source>
        <dbReference type="Proteomes" id="UP000836387"/>
    </source>
</evidence>
<comment type="caution">
    <text evidence="1">The sequence shown here is derived from an EMBL/GenBank/DDBJ whole genome shotgun (WGS) entry which is preliminary data.</text>
</comment>
<dbReference type="EMBL" id="CADEHS020000153">
    <property type="protein sequence ID" value="CAG9950128.1"/>
    <property type="molecule type" value="Genomic_DNA"/>
</dbReference>
<reference evidence="1" key="2">
    <citation type="submission" date="2021-10" db="EMBL/GenBank/DDBJ databases">
        <authorList>
            <person name="Piombo E."/>
        </authorList>
    </citation>
    <scope>NUCLEOTIDE SEQUENCE</scope>
</reference>
<proteinExistence type="predicted"/>
<evidence type="ECO:0000313" key="1">
    <source>
        <dbReference type="EMBL" id="CAG9950128.1"/>
    </source>
</evidence>
<accession>A0ACA9UA05</accession>
<name>A0ACA9UA05_BIOOC</name>